<evidence type="ECO:0000313" key="2">
    <source>
        <dbReference type="Proteomes" id="UP000195386"/>
    </source>
</evidence>
<evidence type="ECO:0000313" key="1">
    <source>
        <dbReference type="EMBL" id="OUO00507.1"/>
    </source>
</evidence>
<name>A0A1Y3YS15_9BACE</name>
<gene>
    <name evidence="1" type="ORF">B5F97_12285</name>
</gene>
<dbReference type="RefSeq" id="WP_087426465.1">
    <property type="nucleotide sequence ID" value="NZ_NFII01000011.1"/>
</dbReference>
<comment type="caution">
    <text evidence="1">The sequence shown here is derived from an EMBL/GenBank/DDBJ whole genome shotgun (WGS) entry which is preliminary data.</text>
</comment>
<dbReference type="Proteomes" id="UP000195386">
    <property type="component" value="Unassembled WGS sequence"/>
</dbReference>
<dbReference type="AlphaFoldDB" id="A0A1Y3YS15"/>
<proteinExistence type="predicted"/>
<organism evidence="1 2">
    <name type="scientific">Bacteroides clarus</name>
    <dbReference type="NCBI Taxonomy" id="626929"/>
    <lineage>
        <taxon>Bacteria</taxon>
        <taxon>Pseudomonadati</taxon>
        <taxon>Bacteroidota</taxon>
        <taxon>Bacteroidia</taxon>
        <taxon>Bacteroidales</taxon>
        <taxon>Bacteroidaceae</taxon>
        <taxon>Bacteroides</taxon>
    </lineage>
</organism>
<accession>A0A1Y3YS15</accession>
<reference evidence="2" key="1">
    <citation type="submission" date="2017-04" db="EMBL/GenBank/DDBJ databases">
        <title>Function of individual gut microbiota members based on whole genome sequencing of pure cultures obtained from chicken caecum.</title>
        <authorList>
            <person name="Medvecky M."/>
            <person name="Cejkova D."/>
            <person name="Polansky O."/>
            <person name="Karasova D."/>
            <person name="Kubasova T."/>
            <person name="Cizek A."/>
            <person name="Rychlik I."/>
        </authorList>
    </citation>
    <scope>NUCLEOTIDE SEQUENCE [LARGE SCALE GENOMIC DNA]</scope>
    <source>
        <strain evidence="2">An43</strain>
    </source>
</reference>
<sequence length="76" mass="8686">MAKEYRINLTKRYKVTFIKDGVKYKSGDEVSVSMALASKFYAEGKIEATNELINDAKMLGCEELFTKRKSARKDKV</sequence>
<protein>
    <submittedName>
        <fullName evidence="1">Uncharacterized protein</fullName>
    </submittedName>
</protein>
<dbReference type="EMBL" id="NFII01000011">
    <property type="protein sequence ID" value="OUO00507.1"/>
    <property type="molecule type" value="Genomic_DNA"/>
</dbReference>